<dbReference type="AlphaFoldDB" id="A0A9W2ZYA7"/>
<dbReference type="GO" id="GO:0003824">
    <property type="term" value="F:catalytic activity"/>
    <property type="evidence" value="ECO:0007669"/>
    <property type="project" value="InterPro"/>
</dbReference>
<dbReference type="OMA" id="ISDRIMC"/>
<dbReference type="PANTHER" id="PTHR23227:SF67">
    <property type="entry name" value="CRANIOFACIAL DEVELOPMENT PROTEIN 2-LIKE"/>
    <property type="match status" value="1"/>
</dbReference>
<feature type="domain" description="Endonuclease/exonuclease/phosphatase" evidence="1">
    <location>
        <begin position="113"/>
        <end position="271"/>
    </location>
</feature>
<feature type="non-terminal residue" evidence="3">
    <location>
        <position position="296"/>
    </location>
</feature>
<evidence type="ECO:0000313" key="3">
    <source>
        <dbReference type="RefSeq" id="XP_055879954.1"/>
    </source>
</evidence>
<dbReference type="Pfam" id="PF03372">
    <property type="entry name" value="Exo_endo_phos"/>
    <property type="match status" value="1"/>
</dbReference>
<name>A0A9W2ZYA7_BIOGL</name>
<evidence type="ECO:0000313" key="2">
    <source>
        <dbReference type="Proteomes" id="UP001165740"/>
    </source>
</evidence>
<dbReference type="InterPro" id="IPR036691">
    <property type="entry name" value="Endo/exonu/phosph_ase_sf"/>
</dbReference>
<reference evidence="3" key="1">
    <citation type="submission" date="2025-08" db="UniProtKB">
        <authorList>
            <consortium name="RefSeq"/>
        </authorList>
    </citation>
    <scope>IDENTIFICATION</scope>
</reference>
<dbReference type="GeneID" id="129925182"/>
<keyword evidence="2" id="KW-1185">Reference proteome</keyword>
<gene>
    <name evidence="3" type="primary">LOC129925182</name>
</gene>
<organism evidence="2 3">
    <name type="scientific">Biomphalaria glabrata</name>
    <name type="common">Bloodfluke planorb</name>
    <name type="synonym">Freshwater snail</name>
    <dbReference type="NCBI Taxonomy" id="6526"/>
    <lineage>
        <taxon>Eukaryota</taxon>
        <taxon>Metazoa</taxon>
        <taxon>Spiralia</taxon>
        <taxon>Lophotrochozoa</taxon>
        <taxon>Mollusca</taxon>
        <taxon>Gastropoda</taxon>
        <taxon>Heterobranchia</taxon>
        <taxon>Euthyneura</taxon>
        <taxon>Panpulmonata</taxon>
        <taxon>Hygrophila</taxon>
        <taxon>Lymnaeoidea</taxon>
        <taxon>Planorbidae</taxon>
        <taxon>Biomphalaria</taxon>
    </lineage>
</organism>
<dbReference type="OrthoDB" id="6242194at2759"/>
<dbReference type="InterPro" id="IPR027124">
    <property type="entry name" value="Swc5/CFDP1/2"/>
</dbReference>
<sequence length="296" mass="33540">MTLRAIPAGAHHSWQVLPSRTGLLGKRPDKRCIPLPGTQGLCDRLTTCPWKNLIETRTKAQTLNIVRGESRAPQRRLMKLCRESRTNPVRPTTLLKPMKKKHFLIQKAALNLGTWNVRTLLEPGRCAQIAKEMANYKLQILGMSEVRWNTFGETRLQSGETLLFSGKEKEDDLQENGVALLLNNEALKSLLEWEPVSERIIRAKFLSKFKNVHIIMCYAPTNLASDTDKHTFYDQLQSIVDKIPTRDVLIVMGDLNAKVGSDNREREKSMGTHGLGTINENGEMFADFCTFNELVI</sequence>
<dbReference type="InterPro" id="IPR005135">
    <property type="entry name" value="Endo/exonuclease/phosphatase"/>
</dbReference>
<accession>A0A9W2ZYA7</accession>
<dbReference type="SUPFAM" id="SSF56219">
    <property type="entry name" value="DNase I-like"/>
    <property type="match status" value="1"/>
</dbReference>
<proteinExistence type="predicted"/>
<dbReference type="Gene3D" id="3.60.10.10">
    <property type="entry name" value="Endonuclease/exonuclease/phosphatase"/>
    <property type="match status" value="1"/>
</dbReference>
<dbReference type="CDD" id="cd09076">
    <property type="entry name" value="L1-EN"/>
    <property type="match status" value="1"/>
</dbReference>
<dbReference type="RefSeq" id="XP_055879954.1">
    <property type="nucleotide sequence ID" value="XM_056023979.1"/>
</dbReference>
<protein>
    <submittedName>
        <fullName evidence="3">Craniofacial development protein 2-like</fullName>
    </submittedName>
</protein>
<evidence type="ECO:0000259" key="1">
    <source>
        <dbReference type="Pfam" id="PF03372"/>
    </source>
</evidence>
<dbReference type="PANTHER" id="PTHR23227">
    <property type="entry name" value="BUCENTAUR RELATED"/>
    <property type="match status" value="1"/>
</dbReference>
<dbReference type="Proteomes" id="UP001165740">
    <property type="component" value="Chromosome 3"/>
</dbReference>